<evidence type="ECO:0000313" key="1">
    <source>
        <dbReference type="EMBL" id="KKM67684.1"/>
    </source>
</evidence>
<organism evidence="1">
    <name type="scientific">marine sediment metagenome</name>
    <dbReference type="NCBI Taxonomy" id="412755"/>
    <lineage>
        <taxon>unclassified sequences</taxon>
        <taxon>metagenomes</taxon>
        <taxon>ecological metagenomes</taxon>
    </lineage>
</organism>
<proteinExistence type="predicted"/>
<feature type="non-terminal residue" evidence="1">
    <location>
        <position position="57"/>
    </location>
</feature>
<sequence>MTQQELPIDGAVYEKILEAVHYIVQERFAQIKKWGEQDHDPFKWITILGEEYGEFCK</sequence>
<protein>
    <submittedName>
        <fullName evidence="1">Uncharacterized protein</fullName>
    </submittedName>
</protein>
<dbReference type="EMBL" id="LAZR01010306">
    <property type="protein sequence ID" value="KKM67684.1"/>
    <property type="molecule type" value="Genomic_DNA"/>
</dbReference>
<reference evidence="1" key="1">
    <citation type="journal article" date="2015" name="Nature">
        <title>Complex archaea that bridge the gap between prokaryotes and eukaryotes.</title>
        <authorList>
            <person name="Spang A."/>
            <person name="Saw J.H."/>
            <person name="Jorgensen S.L."/>
            <person name="Zaremba-Niedzwiedzka K."/>
            <person name="Martijn J."/>
            <person name="Lind A.E."/>
            <person name="van Eijk R."/>
            <person name="Schleper C."/>
            <person name="Guy L."/>
            <person name="Ettema T.J."/>
        </authorList>
    </citation>
    <scope>NUCLEOTIDE SEQUENCE</scope>
</reference>
<gene>
    <name evidence="1" type="ORF">LCGC14_1468690</name>
</gene>
<comment type="caution">
    <text evidence="1">The sequence shown here is derived from an EMBL/GenBank/DDBJ whole genome shotgun (WGS) entry which is preliminary data.</text>
</comment>
<accession>A0A0F9JD10</accession>
<dbReference type="AlphaFoldDB" id="A0A0F9JD10"/>
<name>A0A0F9JD10_9ZZZZ</name>